<protein>
    <submittedName>
        <fullName evidence="1">Uncharacterized protein</fullName>
    </submittedName>
</protein>
<dbReference type="GeneID" id="14006371"/>
<keyword evidence="2" id="KW-1185">Reference proteome</keyword>
<organism evidence="1 2">
    <name type="scientific">Lactobacillus phage c5</name>
    <dbReference type="NCBI Taxonomy" id="2892341"/>
    <lineage>
        <taxon>Viruses</taxon>
        <taxon>Duplodnaviria</taxon>
        <taxon>Heunggongvirae</taxon>
        <taxon>Uroviricota</taxon>
        <taxon>Caudoviricetes</taxon>
        <taxon>Cequinquevirus</taxon>
        <taxon>Cequinquevirus c5</taxon>
    </lineage>
</organism>
<dbReference type="Proteomes" id="UP000000303">
    <property type="component" value="Segment"/>
</dbReference>
<evidence type="ECO:0000313" key="1">
    <source>
        <dbReference type="EMBL" id="ACA63339.1"/>
    </source>
</evidence>
<reference evidence="1 2" key="1">
    <citation type="journal article" date="2011" name="Arch. Virol.">
        <title>The genomes and comparative genomics of Lactobacillus delbrueckii phages.</title>
        <authorList>
            <person name="Riipinen K.A."/>
            <person name="Forsman P."/>
            <person name="Alatossava T."/>
        </authorList>
    </citation>
    <scope>NUCLEOTIDE SEQUENCE [LARGE SCALE GENOMIC DNA]</scope>
</reference>
<dbReference type="EMBL" id="EU340421">
    <property type="protein sequence ID" value="ACA63339.1"/>
    <property type="molecule type" value="Genomic_DNA"/>
</dbReference>
<name>F8J1A1_9CAUD</name>
<proteinExistence type="predicted"/>
<evidence type="ECO:0000313" key="2">
    <source>
        <dbReference type="Proteomes" id="UP000000303"/>
    </source>
</evidence>
<dbReference type="KEGG" id="vg:14006371"/>
<dbReference type="RefSeq" id="YP_007002384.1">
    <property type="nucleotide sequence ID" value="NC_019449.1"/>
</dbReference>
<sequence length="169" mass="20170">MASKLTDLIDQAILKYGSILEAPGKLRKSFRPRIREMSPDEEKPYSVEYKEKEKKKLLKFAERDGKILDLIDEGYPAEIVADKMDLDVSTVRSSAKRYGIREFGKYFRWYAEKNKIKYYSTKRVDLDKRGFKPRDIKRVKLLRVELPVGAHYCEEHNWHIKKRIKKRRD</sequence>
<accession>F8J1A1</accession>